<dbReference type="PANTHER" id="PTHR11644:SF2">
    <property type="entry name" value="CYTIDINE DEAMINASE"/>
    <property type="match status" value="1"/>
</dbReference>
<keyword evidence="4" id="KW-0862">Zinc</keyword>
<dbReference type="InterPro" id="IPR016193">
    <property type="entry name" value="Cytidine_deaminase-like"/>
</dbReference>
<accession>A0A4U3L294</accession>
<dbReference type="AlphaFoldDB" id="A0A4U3L294"/>
<dbReference type="EC" id="3.5.4.5" evidence="7"/>
<dbReference type="InterPro" id="IPR002125">
    <property type="entry name" value="CMP_dCMP_dom"/>
</dbReference>
<dbReference type="PANTHER" id="PTHR11644">
    <property type="entry name" value="CYTIDINE DEAMINASE"/>
    <property type="match status" value="1"/>
</dbReference>
<organism evidence="7 8">
    <name type="scientific">Ilyomonas limi</name>
    <dbReference type="NCBI Taxonomy" id="2575867"/>
    <lineage>
        <taxon>Bacteria</taxon>
        <taxon>Pseudomonadati</taxon>
        <taxon>Bacteroidota</taxon>
        <taxon>Chitinophagia</taxon>
        <taxon>Chitinophagales</taxon>
        <taxon>Chitinophagaceae</taxon>
        <taxon>Ilyomonas</taxon>
    </lineage>
</organism>
<keyword evidence="5" id="KW-1133">Transmembrane helix</keyword>
<dbReference type="GO" id="GO:0042802">
    <property type="term" value="F:identical protein binding"/>
    <property type="evidence" value="ECO:0007669"/>
    <property type="project" value="UniProtKB-ARBA"/>
</dbReference>
<sequence length="161" mass="17279">MVIRDFGFQFEEYSSAAQLSGQDKLLLQKASEATKSAYAPYSQFLVGAAALLANNEIVTGSNQENASFPAGICAERALLASAAQLFPNVAVKVMAVTYHHLKGSSDTPVTPCGLCRQVMTEYELRMDMPMRLILSGTTGPVFVIPSIAMLLPLAFQLGVTE</sequence>
<dbReference type="Gene3D" id="3.40.140.10">
    <property type="entry name" value="Cytidine Deaminase, domain 2"/>
    <property type="match status" value="1"/>
</dbReference>
<gene>
    <name evidence="7" type="ORF">FC093_09785</name>
</gene>
<feature type="transmembrane region" description="Helical" evidence="5">
    <location>
        <begin position="132"/>
        <end position="155"/>
    </location>
</feature>
<evidence type="ECO:0000256" key="5">
    <source>
        <dbReference type="SAM" id="Phobius"/>
    </source>
</evidence>
<evidence type="ECO:0000256" key="2">
    <source>
        <dbReference type="ARBA" id="ARBA00022723"/>
    </source>
</evidence>
<keyword evidence="3 7" id="KW-0378">Hydrolase</keyword>
<dbReference type="Pfam" id="PF00383">
    <property type="entry name" value="dCMP_cyt_deam_1"/>
    <property type="match status" value="1"/>
</dbReference>
<dbReference type="GO" id="GO:0005829">
    <property type="term" value="C:cytosol"/>
    <property type="evidence" value="ECO:0007669"/>
    <property type="project" value="TreeGrafter"/>
</dbReference>
<name>A0A4U3L294_9BACT</name>
<keyword evidence="5" id="KW-0472">Membrane</keyword>
<dbReference type="OrthoDB" id="9795347at2"/>
<feature type="domain" description="CMP/dCMP-type deaminase" evidence="6">
    <location>
        <begin position="21"/>
        <end position="158"/>
    </location>
</feature>
<evidence type="ECO:0000256" key="4">
    <source>
        <dbReference type="ARBA" id="ARBA00022833"/>
    </source>
</evidence>
<dbReference type="InterPro" id="IPR016192">
    <property type="entry name" value="APOBEC/CMP_deaminase_Zn-bd"/>
</dbReference>
<dbReference type="PROSITE" id="PS51747">
    <property type="entry name" value="CYT_DCMP_DEAMINASES_2"/>
    <property type="match status" value="1"/>
</dbReference>
<comment type="similarity">
    <text evidence="1">Belongs to the cytidine and deoxycytidylate deaminase family.</text>
</comment>
<dbReference type="GO" id="GO:0008270">
    <property type="term" value="F:zinc ion binding"/>
    <property type="evidence" value="ECO:0007669"/>
    <property type="project" value="InterPro"/>
</dbReference>
<proteinExistence type="inferred from homology"/>
<evidence type="ECO:0000259" key="6">
    <source>
        <dbReference type="PROSITE" id="PS51747"/>
    </source>
</evidence>
<dbReference type="GO" id="GO:0004126">
    <property type="term" value="F:cytidine deaminase activity"/>
    <property type="evidence" value="ECO:0007669"/>
    <property type="project" value="UniProtKB-EC"/>
</dbReference>
<comment type="caution">
    <text evidence="7">The sequence shown here is derived from an EMBL/GenBank/DDBJ whole genome shotgun (WGS) entry which is preliminary data.</text>
</comment>
<evidence type="ECO:0000256" key="3">
    <source>
        <dbReference type="ARBA" id="ARBA00022801"/>
    </source>
</evidence>
<keyword evidence="2" id="KW-0479">Metal-binding</keyword>
<dbReference type="EMBL" id="SZQL01000006">
    <property type="protein sequence ID" value="TKK68972.1"/>
    <property type="molecule type" value="Genomic_DNA"/>
</dbReference>
<evidence type="ECO:0000313" key="7">
    <source>
        <dbReference type="EMBL" id="TKK68972.1"/>
    </source>
</evidence>
<evidence type="ECO:0000256" key="1">
    <source>
        <dbReference type="ARBA" id="ARBA00006576"/>
    </source>
</evidence>
<protein>
    <submittedName>
        <fullName evidence="7">Cytidine deaminase</fullName>
        <ecNumber evidence="7">3.5.4.5</ecNumber>
    </submittedName>
</protein>
<dbReference type="GO" id="GO:0072527">
    <property type="term" value="P:pyrimidine-containing compound metabolic process"/>
    <property type="evidence" value="ECO:0007669"/>
    <property type="project" value="UniProtKB-ARBA"/>
</dbReference>
<dbReference type="RefSeq" id="WP_137261592.1">
    <property type="nucleotide sequence ID" value="NZ_SZQL01000006.1"/>
</dbReference>
<keyword evidence="8" id="KW-1185">Reference proteome</keyword>
<dbReference type="SUPFAM" id="SSF53927">
    <property type="entry name" value="Cytidine deaminase-like"/>
    <property type="match status" value="1"/>
</dbReference>
<dbReference type="Proteomes" id="UP000305848">
    <property type="component" value="Unassembled WGS sequence"/>
</dbReference>
<keyword evidence="5" id="KW-0812">Transmembrane</keyword>
<dbReference type="InterPro" id="IPR050202">
    <property type="entry name" value="Cyt/Deoxycyt_deaminase"/>
</dbReference>
<dbReference type="PROSITE" id="PS00903">
    <property type="entry name" value="CYT_DCMP_DEAMINASES_1"/>
    <property type="match status" value="1"/>
</dbReference>
<dbReference type="NCBIfam" id="NF004064">
    <property type="entry name" value="PRK05578.1"/>
    <property type="match status" value="1"/>
</dbReference>
<reference evidence="7 8" key="1">
    <citation type="submission" date="2019-05" db="EMBL/GenBank/DDBJ databases">
        <title>Panacibacter sp. strain 17mud1-8 Genome sequencing and assembly.</title>
        <authorList>
            <person name="Chhetri G."/>
        </authorList>
    </citation>
    <scope>NUCLEOTIDE SEQUENCE [LARGE SCALE GENOMIC DNA]</scope>
    <source>
        <strain evidence="7 8">17mud1-8</strain>
    </source>
</reference>
<dbReference type="CDD" id="cd01283">
    <property type="entry name" value="cytidine_deaminase"/>
    <property type="match status" value="1"/>
</dbReference>
<dbReference type="GO" id="GO:0055086">
    <property type="term" value="P:nucleobase-containing small molecule metabolic process"/>
    <property type="evidence" value="ECO:0007669"/>
    <property type="project" value="UniProtKB-ARBA"/>
</dbReference>
<evidence type="ECO:0000313" key="8">
    <source>
        <dbReference type="Proteomes" id="UP000305848"/>
    </source>
</evidence>